<comment type="similarity">
    <text evidence="7">Belongs to the binding-protein-dependent transport system permease family.</text>
</comment>
<feature type="transmembrane region" description="Helical" evidence="7">
    <location>
        <begin position="285"/>
        <end position="305"/>
    </location>
</feature>
<accession>A0A6B1DS40</accession>
<dbReference type="CDD" id="cd06261">
    <property type="entry name" value="TM_PBP2"/>
    <property type="match status" value="1"/>
</dbReference>
<evidence type="ECO:0000259" key="8">
    <source>
        <dbReference type="PROSITE" id="PS50928"/>
    </source>
</evidence>
<gene>
    <name evidence="9" type="ORF">F4Y08_04060</name>
</gene>
<dbReference type="Pfam" id="PF00528">
    <property type="entry name" value="BPD_transp_1"/>
    <property type="match status" value="1"/>
</dbReference>
<feature type="transmembrane region" description="Helical" evidence="7">
    <location>
        <begin position="225"/>
        <end position="247"/>
    </location>
</feature>
<feature type="domain" description="ABC transmembrane type-1" evidence="8">
    <location>
        <begin position="88"/>
        <end position="306"/>
    </location>
</feature>
<feature type="transmembrane region" description="Helical" evidence="7">
    <location>
        <begin position="92"/>
        <end position="113"/>
    </location>
</feature>
<dbReference type="Gene3D" id="1.10.3720.10">
    <property type="entry name" value="MetI-like"/>
    <property type="match status" value="1"/>
</dbReference>
<dbReference type="PANTHER" id="PTHR30193">
    <property type="entry name" value="ABC TRANSPORTER PERMEASE PROTEIN"/>
    <property type="match status" value="1"/>
</dbReference>
<evidence type="ECO:0000256" key="6">
    <source>
        <dbReference type="ARBA" id="ARBA00023136"/>
    </source>
</evidence>
<dbReference type="GO" id="GO:0055085">
    <property type="term" value="P:transmembrane transport"/>
    <property type="evidence" value="ECO:0007669"/>
    <property type="project" value="InterPro"/>
</dbReference>
<name>A0A6B1DS40_9CHLR</name>
<evidence type="ECO:0000256" key="5">
    <source>
        <dbReference type="ARBA" id="ARBA00022989"/>
    </source>
</evidence>
<dbReference type="PANTHER" id="PTHR30193:SF37">
    <property type="entry name" value="INNER MEMBRANE ABC TRANSPORTER PERMEASE PROTEIN YCJO"/>
    <property type="match status" value="1"/>
</dbReference>
<evidence type="ECO:0000256" key="7">
    <source>
        <dbReference type="RuleBase" id="RU363032"/>
    </source>
</evidence>
<comment type="caution">
    <text evidence="9">The sequence shown here is derived from an EMBL/GenBank/DDBJ whole genome shotgun (WGS) entry which is preliminary data.</text>
</comment>
<reference evidence="9" key="1">
    <citation type="submission" date="2019-09" db="EMBL/GenBank/DDBJ databases">
        <title>Characterisation of the sponge microbiome using genome-centric metagenomics.</title>
        <authorList>
            <person name="Engelberts J.P."/>
            <person name="Robbins S.J."/>
            <person name="De Goeij J.M."/>
            <person name="Aranda M."/>
            <person name="Bell S.C."/>
            <person name="Webster N.S."/>
        </authorList>
    </citation>
    <scope>NUCLEOTIDE SEQUENCE</scope>
    <source>
        <strain evidence="9">SB0662_bin_9</strain>
    </source>
</reference>
<dbReference type="InterPro" id="IPR051393">
    <property type="entry name" value="ABC_transporter_permease"/>
</dbReference>
<keyword evidence="5 7" id="KW-1133">Transmembrane helix</keyword>
<dbReference type="PROSITE" id="PS50928">
    <property type="entry name" value="ABC_TM1"/>
    <property type="match status" value="1"/>
</dbReference>
<organism evidence="9">
    <name type="scientific">Caldilineaceae bacterium SB0662_bin_9</name>
    <dbReference type="NCBI Taxonomy" id="2605258"/>
    <lineage>
        <taxon>Bacteria</taxon>
        <taxon>Bacillati</taxon>
        <taxon>Chloroflexota</taxon>
        <taxon>Caldilineae</taxon>
        <taxon>Caldilineales</taxon>
        <taxon>Caldilineaceae</taxon>
    </lineage>
</organism>
<keyword evidence="2 7" id="KW-0813">Transport</keyword>
<dbReference type="AlphaFoldDB" id="A0A6B1DS40"/>
<evidence type="ECO:0000256" key="1">
    <source>
        <dbReference type="ARBA" id="ARBA00004651"/>
    </source>
</evidence>
<dbReference type="InterPro" id="IPR035906">
    <property type="entry name" value="MetI-like_sf"/>
</dbReference>
<feature type="transmembrane region" description="Helical" evidence="7">
    <location>
        <begin position="179"/>
        <end position="204"/>
    </location>
</feature>
<evidence type="ECO:0000256" key="4">
    <source>
        <dbReference type="ARBA" id="ARBA00022692"/>
    </source>
</evidence>
<dbReference type="InterPro" id="IPR000515">
    <property type="entry name" value="MetI-like"/>
</dbReference>
<feature type="transmembrane region" description="Helical" evidence="7">
    <location>
        <begin position="125"/>
        <end position="146"/>
    </location>
</feature>
<keyword evidence="3" id="KW-1003">Cell membrane</keyword>
<dbReference type="SUPFAM" id="SSF161098">
    <property type="entry name" value="MetI-like"/>
    <property type="match status" value="1"/>
</dbReference>
<evidence type="ECO:0000313" key="9">
    <source>
        <dbReference type="EMBL" id="MYD89503.1"/>
    </source>
</evidence>
<evidence type="ECO:0000256" key="3">
    <source>
        <dbReference type="ARBA" id="ARBA00022475"/>
    </source>
</evidence>
<evidence type="ECO:0000256" key="2">
    <source>
        <dbReference type="ARBA" id="ARBA00022448"/>
    </source>
</evidence>
<dbReference type="GO" id="GO:0005886">
    <property type="term" value="C:plasma membrane"/>
    <property type="evidence" value="ECO:0007669"/>
    <property type="project" value="UniProtKB-SubCell"/>
</dbReference>
<sequence length="317" mass="36438">MATSAPAWRSPANWFGPEYRNPARRREIRAAFLFLLPNVVGFLVFMVGPLLASLGFSLLDWNLLSAPDVVWLGNYLELFRDAEFWRSLRATFYYLVGSVPLGLVLSLALALALNQRIRGIRFFRTVYFIPVVSSMVAVALMWRWMYNPTSGILNYMLNETFAFLRLPLRAPDWLQSPVWAMPAIILMSVWKGMGYNMVLFLAGLQGIPRHLYEAAEIDGASNQRQFWTITLPLLTPTTFFVLIMSIIGSFQVFEQAYIMTQGGPVRSTVTTVYYIYENGFEWHKMGYASAVAWVLFALILGVTLIQWRTQERWVFYE</sequence>
<feature type="transmembrane region" description="Helical" evidence="7">
    <location>
        <begin position="30"/>
        <end position="52"/>
    </location>
</feature>
<keyword evidence="6 7" id="KW-0472">Membrane</keyword>
<dbReference type="EMBL" id="VXPY01000024">
    <property type="protein sequence ID" value="MYD89503.1"/>
    <property type="molecule type" value="Genomic_DNA"/>
</dbReference>
<protein>
    <submittedName>
        <fullName evidence="9">Sugar ABC transporter permease</fullName>
    </submittedName>
</protein>
<comment type="subcellular location">
    <subcellularLocation>
        <location evidence="1 7">Cell membrane</location>
        <topology evidence="1 7">Multi-pass membrane protein</topology>
    </subcellularLocation>
</comment>
<keyword evidence="4 7" id="KW-0812">Transmembrane</keyword>
<proteinExistence type="inferred from homology"/>